<dbReference type="EMBL" id="JAZDWU010000011">
    <property type="protein sequence ID" value="KAK9987398.1"/>
    <property type="molecule type" value="Genomic_DNA"/>
</dbReference>
<proteinExistence type="predicted"/>
<feature type="signal peptide" evidence="1">
    <location>
        <begin position="1"/>
        <end position="21"/>
    </location>
</feature>
<accession>A0AAW2BP17</accession>
<dbReference type="AlphaFoldDB" id="A0AAW2BP17"/>
<feature type="non-terminal residue" evidence="2">
    <location>
        <position position="1"/>
    </location>
</feature>
<protein>
    <submittedName>
        <fullName evidence="2">Uncharacterized protein</fullName>
    </submittedName>
</protein>
<keyword evidence="3" id="KW-1185">Reference proteome</keyword>
<keyword evidence="1" id="KW-0732">Signal</keyword>
<evidence type="ECO:0000256" key="1">
    <source>
        <dbReference type="SAM" id="SignalP"/>
    </source>
</evidence>
<gene>
    <name evidence="2" type="ORF">SO802_032349</name>
</gene>
<reference evidence="2 3" key="1">
    <citation type="submission" date="2024-01" db="EMBL/GenBank/DDBJ databases">
        <title>A telomere-to-telomere, gap-free genome of sweet tea (Lithocarpus litseifolius).</title>
        <authorList>
            <person name="Zhou J."/>
        </authorList>
    </citation>
    <scope>NUCLEOTIDE SEQUENCE [LARGE SCALE GENOMIC DNA]</scope>
    <source>
        <strain evidence="2">Zhou-2022a</strain>
        <tissue evidence="2">Leaf</tissue>
    </source>
</reference>
<sequence length="79" mass="8610">LPVRTGIYLALMIAGIFRCNCLREANFCVDALAKLGASISDGNTRFVTPFPEVIPLMQFHVLGMYGNRLCPTVCGNNFG</sequence>
<evidence type="ECO:0000313" key="3">
    <source>
        <dbReference type="Proteomes" id="UP001459277"/>
    </source>
</evidence>
<comment type="caution">
    <text evidence="2">The sequence shown here is derived from an EMBL/GenBank/DDBJ whole genome shotgun (WGS) entry which is preliminary data.</text>
</comment>
<organism evidence="2 3">
    <name type="scientific">Lithocarpus litseifolius</name>
    <dbReference type="NCBI Taxonomy" id="425828"/>
    <lineage>
        <taxon>Eukaryota</taxon>
        <taxon>Viridiplantae</taxon>
        <taxon>Streptophyta</taxon>
        <taxon>Embryophyta</taxon>
        <taxon>Tracheophyta</taxon>
        <taxon>Spermatophyta</taxon>
        <taxon>Magnoliopsida</taxon>
        <taxon>eudicotyledons</taxon>
        <taxon>Gunneridae</taxon>
        <taxon>Pentapetalae</taxon>
        <taxon>rosids</taxon>
        <taxon>fabids</taxon>
        <taxon>Fagales</taxon>
        <taxon>Fagaceae</taxon>
        <taxon>Lithocarpus</taxon>
    </lineage>
</organism>
<feature type="chain" id="PRO_5043946224" evidence="1">
    <location>
        <begin position="22"/>
        <end position="79"/>
    </location>
</feature>
<name>A0AAW2BP17_9ROSI</name>
<evidence type="ECO:0000313" key="2">
    <source>
        <dbReference type="EMBL" id="KAK9987398.1"/>
    </source>
</evidence>
<dbReference type="Proteomes" id="UP001459277">
    <property type="component" value="Unassembled WGS sequence"/>
</dbReference>